<evidence type="ECO:0000259" key="2">
    <source>
        <dbReference type="PROSITE" id="PS50878"/>
    </source>
</evidence>
<protein>
    <recommendedName>
        <fullName evidence="2">Reverse transcriptase domain-containing protein</fullName>
    </recommendedName>
</protein>
<dbReference type="PANTHER" id="PTHR19446">
    <property type="entry name" value="REVERSE TRANSCRIPTASES"/>
    <property type="match status" value="1"/>
</dbReference>
<feature type="compositionally biased region" description="Polar residues" evidence="1">
    <location>
        <begin position="71"/>
        <end position="92"/>
    </location>
</feature>
<accession>A0ABQ5KXR2</accession>
<sequence>MPIAPLSVTAPQNGNLSRVPVDLLPELIRDPPAANHIPAGPLLPLASAELPLPVSQPQPEPVIPPPNSSETTQRPASTTTDSPQELVSSTIPNRPEHDRHGDGYLNKVILEATNQQSLDAAYRAVSQAARARTASKRPPRQTKTSSTVPRRITMISQIHMEDLPENLWQMIQPSVEHKNIPAINALLRKYHALEAKKHSRARKFHIQCFRDLKKAISLPGASAPPDVLTRYVSRYSGPESDPPEFPACTARTDLFACESISVMEVRNALQNITHSAAGPDKVTWRAMKTISAATWCSLFNRVLDLAMIPSQWRNIQGHLIDKDAGEPEPRNPSELSRWRPLFIGSHAMRLMSTVINRRLVQWISYNHVIMPYQTGFFPEYGTLTNVMTARELIADGATGIAIDLSDAFGSVHHALLRDVISNTCTGKIAHFLLLILNPSVQLEDGRRSISIGVPQGSPLSPMLFNLSLDRAIPPEVKTHLLAYADDILLLHEDPTTLQRFLTSLCDRLTLHGFKVNGNKCFTIGNSVDLYINGDRVRDGTERDKYLGISISTGSAMRYSSKTTLDLALAEATRILSLPLLLPHFLEAVKTYIAPLFIYMGSLGLVRRDTCHHIDVMIKNKLRSIMQIHAHVLPDSFLYTPREHGGMGLASVTDMIDVARAGLLLRALSFPSIVPRFHHFLEGIVHEWNEGALNITWTEHGDMQRRQSDQTMNKRLRNLNWYGCLSAIKRLQLTLHEDDCFKLCAPPSTTITLDNHKMIAKRYGLMRAAEWASCPSKGVSAPYYIKHPLSSILFRRSSTQQHLMILLRAQQAAVAGRRRTGDRSCPHCSCDFESQTHALSCCPQFIPHYRRRHHQVRDSVANSIRQVHPTWEVETEACFSPTLRPDIHVVRSDGHEIWIEIGITRENAIQEQLEAIYQKKTRHYNHIPSDELLVMIFGHVGISSVQLQAELIDKLQLSERKAIDLLADAGMICFFQSTHILRVREAARRGHNGP</sequence>
<dbReference type="InterPro" id="IPR000477">
    <property type="entry name" value="RT_dom"/>
</dbReference>
<feature type="region of interest" description="Disordered" evidence="1">
    <location>
        <begin position="129"/>
        <end position="148"/>
    </location>
</feature>
<evidence type="ECO:0000313" key="4">
    <source>
        <dbReference type="Proteomes" id="UP001057375"/>
    </source>
</evidence>
<dbReference type="EMBL" id="BQXS01011425">
    <property type="protein sequence ID" value="GKT37234.1"/>
    <property type="molecule type" value="Genomic_DNA"/>
</dbReference>
<proteinExistence type="predicted"/>
<dbReference type="Proteomes" id="UP001057375">
    <property type="component" value="Unassembled WGS sequence"/>
</dbReference>
<comment type="caution">
    <text evidence="3">The sequence shown here is derived from an EMBL/GenBank/DDBJ whole genome shotgun (WGS) entry which is preliminary data.</text>
</comment>
<gene>
    <name evidence="3" type="ORF">ADUPG1_010062</name>
</gene>
<dbReference type="PROSITE" id="PS50878">
    <property type="entry name" value="RT_POL"/>
    <property type="match status" value="1"/>
</dbReference>
<keyword evidence="4" id="KW-1185">Reference proteome</keyword>
<dbReference type="Pfam" id="PF00078">
    <property type="entry name" value="RVT_1"/>
    <property type="match status" value="1"/>
</dbReference>
<evidence type="ECO:0000256" key="1">
    <source>
        <dbReference type="SAM" id="MobiDB-lite"/>
    </source>
</evidence>
<organism evidence="3 4">
    <name type="scientific">Aduncisulcus paluster</name>
    <dbReference type="NCBI Taxonomy" id="2918883"/>
    <lineage>
        <taxon>Eukaryota</taxon>
        <taxon>Metamonada</taxon>
        <taxon>Carpediemonas-like organisms</taxon>
        <taxon>Aduncisulcus</taxon>
    </lineage>
</organism>
<feature type="region of interest" description="Disordered" evidence="1">
    <location>
        <begin position="51"/>
        <end position="102"/>
    </location>
</feature>
<dbReference type="InterPro" id="IPR043128">
    <property type="entry name" value="Rev_trsase/Diguanyl_cyclase"/>
</dbReference>
<reference evidence="3" key="1">
    <citation type="submission" date="2022-03" db="EMBL/GenBank/DDBJ databases">
        <title>Draft genome sequence of Aduncisulcus paluster, a free-living microaerophilic Fornicata.</title>
        <authorList>
            <person name="Yuyama I."/>
            <person name="Kume K."/>
            <person name="Tamura T."/>
            <person name="Inagaki Y."/>
            <person name="Hashimoto T."/>
        </authorList>
    </citation>
    <scope>NUCLEOTIDE SEQUENCE</scope>
    <source>
        <strain evidence="3">NY0171</strain>
    </source>
</reference>
<dbReference type="CDD" id="cd01650">
    <property type="entry name" value="RT_nLTR_like"/>
    <property type="match status" value="1"/>
</dbReference>
<dbReference type="SUPFAM" id="SSF56672">
    <property type="entry name" value="DNA/RNA polymerases"/>
    <property type="match status" value="1"/>
</dbReference>
<dbReference type="Gene3D" id="3.30.70.270">
    <property type="match status" value="1"/>
</dbReference>
<dbReference type="InterPro" id="IPR043502">
    <property type="entry name" value="DNA/RNA_pol_sf"/>
</dbReference>
<name>A0ABQ5KXR2_9EUKA</name>
<feature type="compositionally biased region" description="Pro residues" evidence="1">
    <location>
        <begin position="54"/>
        <end position="67"/>
    </location>
</feature>
<feature type="domain" description="Reverse transcriptase" evidence="2">
    <location>
        <begin position="301"/>
        <end position="550"/>
    </location>
</feature>
<evidence type="ECO:0000313" key="3">
    <source>
        <dbReference type="EMBL" id="GKT37234.1"/>
    </source>
</evidence>